<dbReference type="AlphaFoldDB" id="A0A426X5V0"/>
<sequence>MYVDESAFHYVWNPMTKEGHVIPESHTQVHEIIGLAFEPSATSTHYRLVKLIEDNEIESTKIGFKIYSSDTRKWITSDQKLSIKDEYYKYRWNVLYARGNIYWNYFPYIIWFDLDKNISGSMMPPMEYEDIRIYYDDVYCQCIGVTDEEILTNTLFMKNNSIFIWMMNKDREWVKRYHVLDYMNIRDIVTFSLLPFSGGDKIFMDLTLFSMGRKSMLCCHDMKTGETTMICTLKQNWEWTSCQYLVLNYNNMTRTGSLKY</sequence>
<dbReference type="EMBL" id="AMZH03025918">
    <property type="protein sequence ID" value="RRT34862.1"/>
    <property type="molecule type" value="Genomic_DNA"/>
</dbReference>
<organism evidence="2 3">
    <name type="scientific">Ensete ventricosum</name>
    <name type="common">Abyssinian banana</name>
    <name type="synonym">Musa ensete</name>
    <dbReference type="NCBI Taxonomy" id="4639"/>
    <lineage>
        <taxon>Eukaryota</taxon>
        <taxon>Viridiplantae</taxon>
        <taxon>Streptophyta</taxon>
        <taxon>Embryophyta</taxon>
        <taxon>Tracheophyta</taxon>
        <taxon>Spermatophyta</taxon>
        <taxon>Magnoliopsida</taxon>
        <taxon>Liliopsida</taxon>
        <taxon>Zingiberales</taxon>
        <taxon>Musaceae</taxon>
        <taxon>Ensete</taxon>
    </lineage>
</organism>
<reference evidence="2 3" key="1">
    <citation type="journal article" date="2014" name="Agronomy (Basel)">
        <title>A Draft Genome Sequence for Ensete ventricosum, the Drought-Tolerant Tree Against Hunger.</title>
        <authorList>
            <person name="Harrison J."/>
            <person name="Moore K.A."/>
            <person name="Paszkiewicz K."/>
            <person name="Jones T."/>
            <person name="Grant M."/>
            <person name="Ambacheew D."/>
            <person name="Muzemil S."/>
            <person name="Studholme D.J."/>
        </authorList>
    </citation>
    <scope>NUCLEOTIDE SEQUENCE [LARGE SCALE GENOMIC DNA]</scope>
</reference>
<dbReference type="NCBIfam" id="TIGR01640">
    <property type="entry name" value="F_box_assoc_1"/>
    <property type="match status" value="1"/>
</dbReference>
<dbReference type="InterPro" id="IPR006527">
    <property type="entry name" value="F-box-assoc_dom_typ1"/>
</dbReference>
<proteinExistence type="predicted"/>
<dbReference type="InterPro" id="IPR017451">
    <property type="entry name" value="F-box-assoc_interact_dom"/>
</dbReference>
<dbReference type="Proteomes" id="UP000287651">
    <property type="component" value="Unassembled WGS sequence"/>
</dbReference>
<dbReference type="Pfam" id="PF07734">
    <property type="entry name" value="FBA_1"/>
    <property type="match status" value="1"/>
</dbReference>
<feature type="domain" description="F-box associated beta-propeller type 1" evidence="1">
    <location>
        <begin position="10"/>
        <end position="231"/>
    </location>
</feature>
<evidence type="ECO:0000313" key="2">
    <source>
        <dbReference type="EMBL" id="RRT34862.1"/>
    </source>
</evidence>
<name>A0A426X5V0_ENSVE</name>
<protein>
    <recommendedName>
        <fullName evidence="1">F-box associated beta-propeller type 1 domain-containing protein</fullName>
    </recommendedName>
</protein>
<evidence type="ECO:0000259" key="1">
    <source>
        <dbReference type="Pfam" id="PF07734"/>
    </source>
</evidence>
<comment type="caution">
    <text evidence="2">The sequence shown here is derived from an EMBL/GenBank/DDBJ whole genome shotgun (WGS) entry which is preliminary data.</text>
</comment>
<accession>A0A426X5V0</accession>
<dbReference type="PANTHER" id="PTHR35546:SF130">
    <property type="entry name" value="EXPRESSED PROTEIN"/>
    <property type="match status" value="1"/>
</dbReference>
<evidence type="ECO:0000313" key="3">
    <source>
        <dbReference type="Proteomes" id="UP000287651"/>
    </source>
</evidence>
<gene>
    <name evidence="2" type="ORF">B296_00051678</name>
</gene>
<dbReference type="InterPro" id="IPR055290">
    <property type="entry name" value="At3g26010-like"/>
</dbReference>
<dbReference type="PANTHER" id="PTHR35546">
    <property type="entry name" value="F-BOX PROTEIN INTERACTION DOMAIN PROTEIN-RELATED"/>
    <property type="match status" value="1"/>
</dbReference>